<protein>
    <submittedName>
        <fullName evidence="10">PPP family 3-phenylpropionic acid transporter</fullName>
    </submittedName>
</protein>
<keyword evidence="7 8" id="KW-0472">Membrane</keyword>
<dbReference type="EMBL" id="JAUSTN010000003">
    <property type="protein sequence ID" value="MDQ0274559.1"/>
    <property type="molecule type" value="Genomic_DNA"/>
</dbReference>
<dbReference type="RefSeq" id="WP_307494961.1">
    <property type="nucleotide sequence ID" value="NZ_JAUSTN010000003.1"/>
</dbReference>
<dbReference type="SUPFAM" id="SSF103473">
    <property type="entry name" value="MFS general substrate transporter"/>
    <property type="match status" value="1"/>
</dbReference>
<dbReference type="InterPro" id="IPR036259">
    <property type="entry name" value="MFS_trans_sf"/>
</dbReference>
<feature type="transmembrane region" description="Helical" evidence="8">
    <location>
        <begin position="212"/>
        <end position="235"/>
    </location>
</feature>
<keyword evidence="11" id="KW-1185">Reference proteome</keyword>
<keyword evidence="2" id="KW-0813">Transport</keyword>
<gene>
    <name evidence="10" type="ORF">J2S72_000576</name>
</gene>
<comment type="caution">
    <text evidence="10">The sequence shown here is derived from an EMBL/GenBank/DDBJ whole genome shotgun (WGS) entry which is preliminary data.</text>
</comment>
<feature type="transmembrane region" description="Helical" evidence="8">
    <location>
        <begin position="137"/>
        <end position="158"/>
    </location>
</feature>
<keyword evidence="6 8" id="KW-1133">Transmembrane helix</keyword>
<keyword evidence="3" id="KW-1003">Cell membrane</keyword>
<feature type="domain" description="Major facilitator superfamily (MFS) profile" evidence="9">
    <location>
        <begin position="210"/>
        <end position="393"/>
    </location>
</feature>
<evidence type="ECO:0000256" key="1">
    <source>
        <dbReference type="ARBA" id="ARBA00004429"/>
    </source>
</evidence>
<evidence type="ECO:0000256" key="8">
    <source>
        <dbReference type="SAM" id="Phobius"/>
    </source>
</evidence>
<feature type="transmembrane region" description="Helical" evidence="8">
    <location>
        <begin position="335"/>
        <end position="358"/>
    </location>
</feature>
<comment type="subcellular location">
    <subcellularLocation>
        <location evidence="1">Cell inner membrane</location>
        <topology evidence="1">Multi-pass membrane protein</topology>
    </subcellularLocation>
</comment>
<evidence type="ECO:0000256" key="4">
    <source>
        <dbReference type="ARBA" id="ARBA00022519"/>
    </source>
</evidence>
<dbReference type="Proteomes" id="UP001236559">
    <property type="component" value="Unassembled WGS sequence"/>
</dbReference>
<evidence type="ECO:0000313" key="10">
    <source>
        <dbReference type="EMBL" id="MDQ0274559.1"/>
    </source>
</evidence>
<proteinExistence type="predicted"/>
<evidence type="ECO:0000256" key="3">
    <source>
        <dbReference type="ARBA" id="ARBA00022475"/>
    </source>
</evidence>
<evidence type="ECO:0000256" key="7">
    <source>
        <dbReference type="ARBA" id="ARBA00023136"/>
    </source>
</evidence>
<sequence>MNNTIKFPKEKYLMTQFFYWMIICAVPTFMNAFLTGRSMSPTEIGIVTGFGNIIAVFLQPSISHMADKSKRYNVRDYLLFLSFLGIFMVGGTLLFKDFYLTFIFAMLSITVSQLIFPLINALSFYYKKINVIINYGLSRGIGSISFSITSVILGRLALKNTESPMIFGLFLYIGISILLIFQSFKNVNLINNESFDEKKVEKNNNYISRKNLTLFLIGVAGLYTSYMFLINYIFQIVKNIGGTNKDAGLVLAIASIIEFPAMFAFLKLNKKFKIQSILKFSALMFALKGILTYMATNVEFLFLIQVTQAVGFALFTPASVYFMDLAVSPREATKAQGFLSSAITLGSVISAFVGGVSIDLFGPSHAILISTCLALLGSGLIFISIKNYKLDRN</sequence>
<dbReference type="Gene3D" id="1.20.1250.20">
    <property type="entry name" value="MFS general substrate transporter like domains"/>
    <property type="match status" value="2"/>
</dbReference>
<evidence type="ECO:0000256" key="6">
    <source>
        <dbReference type="ARBA" id="ARBA00022989"/>
    </source>
</evidence>
<dbReference type="PANTHER" id="PTHR23522:SF10">
    <property type="entry name" value="3-PHENYLPROPIONIC ACID TRANSPORTER-RELATED"/>
    <property type="match status" value="1"/>
</dbReference>
<feature type="transmembrane region" description="Helical" evidence="8">
    <location>
        <begin position="364"/>
        <end position="385"/>
    </location>
</feature>
<feature type="transmembrane region" description="Helical" evidence="8">
    <location>
        <begin position="12"/>
        <end position="34"/>
    </location>
</feature>
<dbReference type="InterPro" id="IPR024989">
    <property type="entry name" value="MFS_assoc_dom"/>
</dbReference>
<evidence type="ECO:0000259" key="9">
    <source>
        <dbReference type="PROSITE" id="PS50850"/>
    </source>
</evidence>
<dbReference type="PANTHER" id="PTHR23522">
    <property type="entry name" value="BLL5896 PROTEIN"/>
    <property type="match status" value="1"/>
</dbReference>
<feature type="transmembrane region" description="Helical" evidence="8">
    <location>
        <begin position="277"/>
        <end position="296"/>
    </location>
</feature>
<feature type="transmembrane region" description="Helical" evidence="8">
    <location>
        <begin position="302"/>
        <end position="323"/>
    </location>
</feature>
<evidence type="ECO:0000313" key="11">
    <source>
        <dbReference type="Proteomes" id="UP001236559"/>
    </source>
</evidence>
<feature type="transmembrane region" description="Helical" evidence="8">
    <location>
        <begin position="247"/>
        <end position="265"/>
    </location>
</feature>
<keyword evidence="5 8" id="KW-0812">Transmembrane</keyword>
<keyword evidence="4" id="KW-0997">Cell inner membrane</keyword>
<dbReference type="Pfam" id="PF12832">
    <property type="entry name" value="MFS_1_like"/>
    <property type="match status" value="1"/>
</dbReference>
<feature type="transmembrane region" description="Helical" evidence="8">
    <location>
        <begin position="101"/>
        <end position="125"/>
    </location>
</feature>
<accession>A0ABU0ATG2</accession>
<evidence type="ECO:0000256" key="5">
    <source>
        <dbReference type="ARBA" id="ARBA00022692"/>
    </source>
</evidence>
<reference evidence="10 11" key="1">
    <citation type="submission" date="2023-07" db="EMBL/GenBank/DDBJ databases">
        <title>Genomic Encyclopedia of Type Strains, Phase IV (KMG-IV): sequencing the most valuable type-strain genomes for metagenomic binning, comparative biology and taxonomic classification.</title>
        <authorList>
            <person name="Goeker M."/>
        </authorList>
    </citation>
    <scope>NUCLEOTIDE SEQUENCE [LARGE SCALE GENOMIC DNA]</scope>
    <source>
        <strain evidence="10 11">DSM 22616</strain>
    </source>
</reference>
<evidence type="ECO:0000256" key="2">
    <source>
        <dbReference type="ARBA" id="ARBA00022448"/>
    </source>
</evidence>
<feature type="transmembrane region" description="Helical" evidence="8">
    <location>
        <begin position="77"/>
        <end position="95"/>
    </location>
</feature>
<feature type="transmembrane region" description="Helical" evidence="8">
    <location>
        <begin position="164"/>
        <end position="181"/>
    </location>
</feature>
<dbReference type="InterPro" id="IPR020846">
    <property type="entry name" value="MFS_dom"/>
</dbReference>
<dbReference type="PROSITE" id="PS50850">
    <property type="entry name" value="MFS"/>
    <property type="match status" value="1"/>
</dbReference>
<organism evidence="10 11">
    <name type="scientific">Peptoniphilus koenoeneniae</name>
    <dbReference type="NCBI Taxonomy" id="507751"/>
    <lineage>
        <taxon>Bacteria</taxon>
        <taxon>Bacillati</taxon>
        <taxon>Bacillota</taxon>
        <taxon>Tissierellia</taxon>
        <taxon>Tissierellales</taxon>
        <taxon>Peptoniphilaceae</taxon>
        <taxon>Peptoniphilus</taxon>
    </lineage>
</organism>
<name>A0ABU0ATG2_9FIRM</name>
<feature type="transmembrane region" description="Helical" evidence="8">
    <location>
        <begin position="46"/>
        <end position="65"/>
    </location>
</feature>